<organism evidence="9 10">
    <name type="scientific">Faecalicatena contorta</name>
    <dbReference type="NCBI Taxonomy" id="39482"/>
    <lineage>
        <taxon>Bacteria</taxon>
        <taxon>Bacillati</taxon>
        <taxon>Bacillota</taxon>
        <taxon>Clostridia</taxon>
        <taxon>Lachnospirales</taxon>
        <taxon>Lachnospiraceae</taxon>
        <taxon>Faecalicatena</taxon>
    </lineage>
</organism>
<dbReference type="InterPro" id="IPR018060">
    <property type="entry name" value="HTH_AraC"/>
</dbReference>
<evidence type="ECO:0000313" key="9">
    <source>
        <dbReference type="EMBL" id="CUP13351.1"/>
    </source>
</evidence>
<evidence type="ECO:0000256" key="1">
    <source>
        <dbReference type="ARBA" id="ARBA00018672"/>
    </source>
</evidence>
<feature type="domain" description="Response regulatory" evidence="8">
    <location>
        <begin position="2"/>
        <end position="119"/>
    </location>
</feature>
<dbReference type="Proteomes" id="UP000095544">
    <property type="component" value="Unassembled WGS sequence"/>
</dbReference>
<evidence type="ECO:0000256" key="4">
    <source>
        <dbReference type="ARBA" id="ARBA00023163"/>
    </source>
</evidence>
<evidence type="ECO:0000256" key="5">
    <source>
        <dbReference type="ARBA" id="ARBA00024867"/>
    </source>
</evidence>
<evidence type="ECO:0000256" key="6">
    <source>
        <dbReference type="PROSITE-ProRule" id="PRU00169"/>
    </source>
</evidence>
<dbReference type="PROSITE" id="PS01124">
    <property type="entry name" value="HTH_ARAC_FAMILY_2"/>
    <property type="match status" value="1"/>
</dbReference>
<name>A0A174KR96_9FIRM</name>
<dbReference type="Pfam" id="PF12833">
    <property type="entry name" value="HTH_18"/>
    <property type="match status" value="1"/>
</dbReference>
<sequence>MRIVIVEDEAPIREGLAKILHKINPDYELVGKAGDGKAGYELIRRMEPDLVILDIQMPKMDGLSMLRMLRKEQNHCRVLILSAYSDFNYAKQAIELDIENYLLKPIKIPELKRALGQIEEELDKEKSQDKVFTVQGIFIGCLNGQLAPDRQFHNMTMEKYGFSVENPAEVFVLWLGDGYEEQKKTAKDLLEDVGAHTVKFASCVIEADAWQMLIMILYRVPRDCALYEYFQNSVVPMLCSNLKSPVVCIWKSIERILDLPEAVSGIQKEKEWNLLLNKGTLLRKEEIEKLKIVPLKHPAELEDEACQAIKRGDWETLKECYRKLFQYYPESPHLPEEIKKSLIRFNWAVANSRGNIQELDAELEIQGILGEVSGAASWDQIKRSMEKFFELLDLNMQEKEELPVSVLVQKAQQMIRKYYDQGITLEEVANKLFVSEEYLSAQFKKETGATFSETIRKLRIEKVKQLLADTHLKLNQIAELAGYSDPKYMSKVFKEEVGMLPNEFRKSVH</sequence>
<dbReference type="AlphaFoldDB" id="A0A174KR96"/>
<dbReference type="InterPro" id="IPR011006">
    <property type="entry name" value="CheY-like_superfamily"/>
</dbReference>
<dbReference type="PANTHER" id="PTHR43280:SF2">
    <property type="entry name" value="HTH-TYPE TRANSCRIPTIONAL REGULATOR EXSA"/>
    <property type="match status" value="1"/>
</dbReference>
<proteinExistence type="predicted"/>
<dbReference type="CDD" id="cd17536">
    <property type="entry name" value="REC_YesN-like"/>
    <property type="match status" value="1"/>
</dbReference>
<protein>
    <recommendedName>
        <fullName evidence="1">Stage 0 sporulation protein A homolog</fullName>
    </recommendedName>
</protein>
<keyword evidence="4" id="KW-0804">Transcription</keyword>
<dbReference type="SMART" id="SM00342">
    <property type="entry name" value="HTH_ARAC"/>
    <property type="match status" value="1"/>
</dbReference>
<dbReference type="InterPro" id="IPR009057">
    <property type="entry name" value="Homeodomain-like_sf"/>
</dbReference>
<evidence type="ECO:0000259" key="7">
    <source>
        <dbReference type="PROSITE" id="PS01124"/>
    </source>
</evidence>
<dbReference type="SMART" id="SM00448">
    <property type="entry name" value="REC"/>
    <property type="match status" value="1"/>
</dbReference>
<dbReference type="RefSeq" id="WP_055154950.1">
    <property type="nucleotide sequence ID" value="NZ_CYZU01000059.1"/>
</dbReference>
<dbReference type="GO" id="GO:0043565">
    <property type="term" value="F:sequence-specific DNA binding"/>
    <property type="evidence" value="ECO:0007669"/>
    <property type="project" value="InterPro"/>
</dbReference>
<evidence type="ECO:0000256" key="3">
    <source>
        <dbReference type="ARBA" id="ARBA00023125"/>
    </source>
</evidence>
<keyword evidence="6" id="KW-0597">Phosphoprotein</keyword>
<evidence type="ECO:0000256" key="2">
    <source>
        <dbReference type="ARBA" id="ARBA00023015"/>
    </source>
</evidence>
<dbReference type="PANTHER" id="PTHR43280">
    <property type="entry name" value="ARAC-FAMILY TRANSCRIPTIONAL REGULATOR"/>
    <property type="match status" value="1"/>
</dbReference>
<dbReference type="PROSITE" id="PS50110">
    <property type="entry name" value="RESPONSE_REGULATORY"/>
    <property type="match status" value="1"/>
</dbReference>
<accession>A0A174KR96</accession>
<dbReference type="Pfam" id="PF00072">
    <property type="entry name" value="Response_reg"/>
    <property type="match status" value="1"/>
</dbReference>
<keyword evidence="2" id="KW-0805">Transcription regulation</keyword>
<reference evidence="9 10" key="1">
    <citation type="submission" date="2015-09" db="EMBL/GenBank/DDBJ databases">
        <authorList>
            <consortium name="Pathogen Informatics"/>
        </authorList>
    </citation>
    <scope>NUCLEOTIDE SEQUENCE [LARGE SCALE GENOMIC DNA]</scope>
    <source>
        <strain evidence="9 10">2789STDY5834876</strain>
    </source>
</reference>
<gene>
    <name evidence="9" type="ORF">ERS852491_04358</name>
</gene>
<keyword evidence="3" id="KW-0238">DNA-binding</keyword>
<comment type="function">
    <text evidence="5">May play the central regulatory role in sporulation. It may be an element of the effector pathway responsible for the activation of sporulation genes in response to nutritional stress. Spo0A may act in concert with spo0H (a sigma factor) to control the expression of some genes that are critical to the sporulation process.</text>
</comment>
<evidence type="ECO:0000313" key="10">
    <source>
        <dbReference type="Proteomes" id="UP000095544"/>
    </source>
</evidence>
<dbReference type="Gene3D" id="1.10.10.60">
    <property type="entry name" value="Homeodomain-like"/>
    <property type="match status" value="2"/>
</dbReference>
<dbReference type="EMBL" id="CYZU01000059">
    <property type="protein sequence ID" value="CUP13351.1"/>
    <property type="molecule type" value="Genomic_DNA"/>
</dbReference>
<dbReference type="OrthoDB" id="9794370at2"/>
<dbReference type="GO" id="GO:0003700">
    <property type="term" value="F:DNA-binding transcription factor activity"/>
    <property type="evidence" value="ECO:0007669"/>
    <property type="project" value="InterPro"/>
</dbReference>
<dbReference type="GO" id="GO:0000160">
    <property type="term" value="P:phosphorelay signal transduction system"/>
    <property type="evidence" value="ECO:0007669"/>
    <property type="project" value="InterPro"/>
</dbReference>
<feature type="domain" description="HTH araC/xylS-type" evidence="7">
    <location>
        <begin position="409"/>
        <end position="507"/>
    </location>
</feature>
<evidence type="ECO:0000259" key="8">
    <source>
        <dbReference type="PROSITE" id="PS50110"/>
    </source>
</evidence>
<dbReference type="STRING" id="39482.ERS852491_04358"/>
<dbReference type="InterPro" id="IPR001789">
    <property type="entry name" value="Sig_transdc_resp-reg_receiver"/>
</dbReference>
<dbReference type="Gene3D" id="3.40.50.2300">
    <property type="match status" value="1"/>
</dbReference>
<dbReference type="SUPFAM" id="SSF46689">
    <property type="entry name" value="Homeodomain-like"/>
    <property type="match status" value="2"/>
</dbReference>
<feature type="modified residue" description="4-aspartylphosphate" evidence="6">
    <location>
        <position position="54"/>
    </location>
</feature>
<dbReference type="SUPFAM" id="SSF52172">
    <property type="entry name" value="CheY-like"/>
    <property type="match status" value="1"/>
</dbReference>